<evidence type="ECO:0000313" key="2">
    <source>
        <dbReference type="EMBL" id="KIJ37847.1"/>
    </source>
</evidence>
<dbReference type="AlphaFoldDB" id="A0A0C9V8K6"/>
<dbReference type="HOGENOM" id="CLU_160877_0_0_1"/>
<protein>
    <submittedName>
        <fullName evidence="2">Unplaced genomic scaffold SPHSTscaffold_91, whole genome shotgun sequence</fullName>
    </submittedName>
</protein>
<dbReference type="EMBL" id="KN837166">
    <property type="protein sequence ID" value="KIJ37847.1"/>
    <property type="molecule type" value="Genomic_DNA"/>
</dbReference>
<gene>
    <name evidence="2" type="ORF">M422DRAFT_177505</name>
    <name evidence="1" type="ORF">M422DRAFT_196093</name>
</gene>
<sequence length="81" mass="9010">CSYCGLLLLTGERHGGFCCGPRGKYAHSIPPLPPMPEEFIWLANQPNISVLSRKLNLLFSFAAMEPTEPFPVFYASLSCFE</sequence>
<organism evidence="2 3">
    <name type="scientific">Sphaerobolus stellatus (strain SS14)</name>
    <dbReference type="NCBI Taxonomy" id="990650"/>
    <lineage>
        <taxon>Eukaryota</taxon>
        <taxon>Fungi</taxon>
        <taxon>Dikarya</taxon>
        <taxon>Basidiomycota</taxon>
        <taxon>Agaricomycotina</taxon>
        <taxon>Agaricomycetes</taxon>
        <taxon>Phallomycetidae</taxon>
        <taxon>Geastrales</taxon>
        <taxon>Sphaerobolaceae</taxon>
        <taxon>Sphaerobolus</taxon>
    </lineage>
</organism>
<dbReference type="Proteomes" id="UP000054279">
    <property type="component" value="Unassembled WGS sequence"/>
</dbReference>
<proteinExistence type="predicted"/>
<evidence type="ECO:0000313" key="1">
    <source>
        <dbReference type="EMBL" id="KIJ23312.1"/>
    </source>
</evidence>
<accession>A0A0C9V8K6</accession>
<name>A0A0C9V8K6_SPHS4</name>
<reference evidence="2 3" key="1">
    <citation type="submission" date="2014-06" db="EMBL/GenBank/DDBJ databases">
        <title>Evolutionary Origins and Diversification of the Mycorrhizal Mutualists.</title>
        <authorList>
            <consortium name="DOE Joint Genome Institute"/>
            <consortium name="Mycorrhizal Genomics Consortium"/>
            <person name="Kohler A."/>
            <person name="Kuo A."/>
            <person name="Nagy L.G."/>
            <person name="Floudas D."/>
            <person name="Copeland A."/>
            <person name="Barry K.W."/>
            <person name="Cichocki N."/>
            <person name="Veneault-Fourrey C."/>
            <person name="LaButti K."/>
            <person name="Lindquist E.A."/>
            <person name="Lipzen A."/>
            <person name="Lundell T."/>
            <person name="Morin E."/>
            <person name="Murat C."/>
            <person name="Riley R."/>
            <person name="Ohm R."/>
            <person name="Sun H."/>
            <person name="Tunlid A."/>
            <person name="Henrissat B."/>
            <person name="Grigoriev I.V."/>
            <person name="Hibbett D.S."/>
            <person name="Martin F."/>
        </authorList>
    </citation>
    <scope>NUCLEOTIDE SEQUENCE [LARGE SCALE GENOMIC DNA]</scope>
    <source>
        <strain evidence="2 3">SS14</strain>
    </source>
</reference>
<dbReference type="OrthoDB" id="3366231at2759"/>
<keyword evidence="3" id="KW-1185">Reference proteome</keyword>
<dbReference type="EMBL" id="KN837725">
    <property type="protein sequence ID" value="KIJ23312.1"/>
    <property type="molecule type" value="Genomic_DNA"/>
</dbReference>
<evidence type="ECO:0000313" key="3">
    <source>
        <dbReference type="Proteomes" id="UP000054279"/>
    </source>
</evidence>
<feature type="non-terminal residue" evidence="2">
    <location>
        <position position="1"/>
    </location>
</feature>